<evidence type="ECO:0000256" key="1">
    <source>
        <dbReference type="SAM" id="MobiDB-lite"/>
    </source>
</evidence>
<accession>A0ABR3ETW3</accession>
<dbReference type="Proteomes" id="UP001465976">
    <property type="component" value="Unassembled WGS sequence"/>
</dbReference>
<gene>
    <name evidence="2" type="ORF">V5O48_015662</name>
</gene>
<keyword evidence="3" id="KW-1185">Reference proteome</keyword>
<evidence type="ECO:0000313" key="3">
    <source>
        <dbReference type="Proteomes" id="UP001465976"/>
    </source>
</evidence>
<organism evidence="2 3">
    <name type="scientific">Marasmius crinis-equi</name>
    <dbReference type="NCBI Taxonomy" id="585013"/>
    <lineage>
        <taxon>Eukaryota</taxon>
        <taxon>Fungi</taxon>
        <taxon>Dikarya</taxon>
        <taxon>Basidiomycota</taxon>
        <taxon>Agaricomycotina</taxon>
        <taxon>Agaricomycetes</taxon>
        <taxon>Agaricomycetidae</taxon>
        <taxon>Agaricales</taxon>
        <taxon>Marasmiineae</taxon>
        <taxon>Marasmiaceae</taxon>
        <taxon>Marasmius</taxon>
    </lineage>
</organism>
<proteinExistence type="predicted"/>
<sequence>MPRPKLYSTLAQRREANRLKNKRFYDRNRTKILQTKKSKREDEQRALVQEGTRQRQKRRKENLAAVDSTQSKVELKVHQPASVLLDPLERYLEDRLEHLKDEYRKQVKPGQRAYIKRLAHEAVEWKSATRSPIKKRITEDSPLIVAKRQIDYGLSEYKLLERDYFDLIRDKQGKVWDDKRRRFTLYKEVVSELVDVLTNMQEELDILGWAAEFEDLIVYNRY</sequence>
<comment type="caution">
    <text evidence="2">The sequence shown here is derived from an EMBL/GenBank/DDBJ whole genome shotgun (WGS) entry which is preliminary data.</text>
</comment>
<reference evidence="2 3" key="1">
    <citation type="submission" date="2024-02" db="EMBL/GenBank/DDBJ databases">
        <title>A draft genome for the cacao thread blight pathogen Marasmius crinis-equi.</title>
        <authorList>
            <person name="Cohen S.P."/>
            <person name="Baruah I.K."/>
            <person name="Amoako-Attah I."/>
            <person name="Bukari Y."/>
            <person name="Meinhardt L.W."/>
            <person name="Bailey B.A."/>
        </authorList>
    </citation>
    <scope>NUCLEOTIDE SEQUENCE [LARGE SCALE GENOMIC DNA]</scope>
    <source>
        <strain evidence="2 3">GH-76</strain>
    </source>
</reference>
<feature type="region of interest" description="Disordered" evidence="1">
    <location>
        <begin position="36"/>
        <end position="63"/>
    </location>
</feature>
<dbReference type="EMBL" id="JBAHYK010001925">
    <property type="protein sequence ID" value="KAL0566354.1"/>
    <property type="molecule type" value="Genomic_DNA"/>
</dbReference>
<name>A0ABR3ETW3_9AGAR</name>
<protein>
    <submittedName>
        <fullName evidence="2">Uncharacterized protein</fullName>
    </submittedName>
</protein>
<evidence type="ECO:0000313" key="2">
    <source>
        <dbReference type="EMBL" id="KAL0566354.1"/>
    </source>
</evidence>